<organism evidence="1 2">
    <name type="scientific">Algoriphagus aquimarinus</name>
    <dbReference type="NCBI Taxonomy" id="237018"/>
    <lineage>
        <taxon>Bacteria</taxon>
        <taxon>Pseudomonadati</taxon>
        <taxon>Bacteroidota</taxon>
        <taxon>Cytophagia</taxon>
        <taxon>Cytophagales</taxon>
        <taxon>Cyclobacteriaceae</taxon>
        <taxon>Algoriphagus</taxon>
    </lineage>
</organism>
<accession>A0A1I0ZHL4</accession>
<reference evidence="1 2" key="1">
    <citation type="submission" date="2016-10" db="EMBL/GenBank/DDBJ databases">
        <authorList>
            <person name="de Groot N.N."/>
        </authorList>
    </citation>
    <scope>NUCLEOTIDE SEQUENCE [LARGE SCALE GENOMIC DNA]</scope>
    <source>
        <strain evidence="1 2">DSM 23399</strain>
    </source>
</reference>
<evidence type="ECO:0000313" key="2">
    <source>
        <dbReference type="Proteomes" id="UP000198790"/>
    </source>
</evidence>
<protein>
    <recommendedName>
        <fullName evidence="3">6-bladed beta-propeller</fullName>
    </recommendedName>
</protein>
<dbReference type="EMBL" id="FOKK01000006">
    <property type="protein sequence ID" value="SFB24897.1"/>
    <property type="molecule type" value="Genomic_DNA"/>
</dbReference>
<gene>
    <name evidence="1" type="ORF">SAMN04489723_10679</name>
</gene>
<proteinExistence type="predicted"/>
<evidence type="ECO:0000313" key="1">
    <source>
        <dbReference type="EMBL" id="SFB24897.1"/>
    </source>
</evidence>
<dbReference type="STRING" id="237018.SAMN04489723_10679"/>
<dbReference type="Pfam" id="PF17170">
    <property type="entry name" value="DUF5128"/>
    <property type="match status" value="1"/>
</dbReference>
<name>A0A1I0ZHL4_9BACT</name>
<dbReference type="AlphaFoldDB" id="A0A1I0ZHL4"/>
<sequence>MLGCSSKETQKKDTLFLNPTNATPSILLSEMVDSMEYIKLETSEESLMSRVGEIIIKNKYIYVRDYDQQIIFLFDKKGKYITKLDKKGEGPEEYSHLDKFRVDDKEEFIEILDFRGSKSRLLRFSNISFNLQEVNRFSVPTSNSWQKEKNSNTFYFSTQQIDNTINNEESNADIIVIKDFTNEVALFKKKIITNGSNFSPNTESLTTNEKGEIFASIMYSNTFFQLLNNRAHPILTVDFGKYQLDSSIRFKSTEEQMRYLNNTEDIATFPVLNINTSKIQAFSYYFKENGANKTHHYLNFSNNAIFHTRDIVNDLTNYPEKIYLSSYFWGINHEVLHGNYLVDIVLPAYTNEGKTIEINGVGPVEPEDNPIILLMKLKEEYTNN</sequence>
<evidence type="ECO:0008006" key="3">
    <source>
        <dbReference type="Google" id="ProtNLM"/>
    </source>
</evidence>
<dbReference type="Proteomes" id="UP000198790">
    <property type="component" value="Unassembled WGS sequence"/>
</dbReference>
<keyword evidence="2" id="KW-1185">Reference proteome</keyword>